<dbReference type="OrthoDB" id="437645at2759"/>
<reference evidence="1" key="1">
    <citation type="submission" date="2021-02" db="EMBL/GenBank/DDBJ databases">
        <authorList>
            <person name="Dougan E. K."/>
            <person name="Rhodes N."/>
            <person name="Thang M."/>
            <person name="Chan C."/>
        </authorList>
    </citation>
    <scope>NUCLEOTIDE SEQUENCE</scope>
</reference>
<dbReference type="AlphaFoldDB" id="A0A812QUD3"/>
<accession>A0A812QUD3</accession>
<organism evidence="1 2">
    <name type="scientific">Symbiodinium pilosum</name>
    <name type="common">Dinoflagellate</name>
    <dbReference type="NCBI Taxonomy" id="2952"/>
    <lineage>
        <taxon>Eukaryota</taxon>
        <taxon>Sar</taxon>
        <taxon>Alveolata</taxon>
        <taxon>Dinophyceae</taxon>
        <taxon>Suessiales</taxon>
        <taxon>Symbiodiniaceae</taxon>
        <taxon>Symbiodinium</taxon>
    </lineage>
</organism>
<evidence type="ECO:0000313" key="2">
    <source>
        <dbReference type="Proteomes" id="UP000649617"/>
    </source>
</evidence>
<protein>
    <submittedName>
        <fullName evidence="1">Uncharacterized protein</fullName>
    </submittedName>
</protein>
<keyword evidence="2" id="KW-1185">Reference proteome</keyword>
<feature type="non-terminal residue" evidence="1">
    <location>
        <position position="94"/>
    </location>
</feature>
<comment type="caution">
    <text evidence="1">The sequence shown here is derived from an EMBL/GenBank/DDBJ whole genome shotgun (WGS) entry which is preliminary data.</text>
</comment>
<name>A0A812QUD3_SYMPI</name>
<dbReference type="Proteomes" id="UP000649617">
    <property type="component" value="Unassembled WGS sequence"/>
</dbReference>
<dbReference type="EMBL" id="CAJNIZ010017869">
    <property type="protein sequence ID" value="CAE7403830.1"/>
    <property type="molecule type" value="Genomic_DNA"/>
</dbReference>
<sequence length="94" mass="10556">IILRQKPTNGQVSAYAVSLQNFVQSYGELKLTAKGSVIQCMDATAAINGHYVRLEDVMTRYSLTKVAADEHANANWNYVYIFDDDDKPSFDLHV</sequence>
<evidence type="ECO:0000313" key="1">
    <source>
        <dbReference type="EMBL" id="CAE7403830.1"/>
    </source>
</evidence>
<proteinExistence type="predicted"/>
<gene>
    <name evidence="1" type="ORF">SPIL2461_LOCUS9961</name>
</gene>